<dbReference type="AlphaFoldDB" id="A0A543IE27"/>
<gene>
    <name evidence="1" type="ORF">FHX41_2502</name>
</gene>
<protein>
    <submittedName>
        <fullName evidence="1">Uncharacterized protein</fullName>
    </submittedName>
</protein>
<evidence type="ECO:0000313" key="1">
    <source>
        <dbReference type="EMBL" id="TQM68834.1"/>
    </source>
</evidence>
<dbReference type="OrthoDB" id="3480231at2"/>
<dbReference type="RefSeq" id="WP_141968553.1">
    <property type="nucleotide sequence ID" value="NZ_VFPO01000001.1"/>
</dbReference>
<reference evidence="1 2" key="1">
    <citation type="submission" date="2019-06" db="EMBL/GenBank/DDBJ databases">
        <title>Sequencing the genomes of 1000 actinobacteria strains.</title>
        <authorList>
            <person name="Klenk H.-P."/>
        </authorList>
    </citation>
    <scope>NUCLEOTIDE SEQUENCE [LARGE SCALE GENOMIC DNA]</scope>
    <source>
        <strain evidence="1 2">DSM 45043</strain>
    </source>
</reference>
<accession>A0A543IE27</accession>
<keyword evidence="2" id="KW-1185">Reference proteome</keyword>
<proteinExistence type="predicted"/>
<dbReference type="Proteomes" id="UP000316706">
    <property type="component" value="Unassembled WGS sequence"/>
</dbReference>
<evidence type="ECO:0000313" key="2">
    <source>
        <dbReference type="Proteomes" id="UP000316706"/>
    </source>
</evidence>
<name>A0A543IE27_9ACTN</name>
<comment type="caution">
    <text evidence="1">The sequence shown here is derived from an EMBL/GenBank/DDBJ whole genome shotgun (WGS) entry which is preliminary data.</text>
</comment>
<sequence>MFEIWETSEPARLISDAGSLKGALEKVDTMCRLRHDQAAAHVGEAGTGYQFEIRDPAGKALARLSYVPDTTRAYQSVVIDEMLCEDKDEENG</sequence>
<organism evidence="1 2">
    <name type="scientific">Actinomadura hallensis</name>
    <dbReference type="NCBI Taxonomy" id="337895"/>
    <lineage>
        <taxon>Bacteria</taxon>
        <taxon>Bacillati</taxon>
        <taxon>Actinomycetota</taxon>
        <taxon>Actinomycetes</taxon>
        <taxon>Streptosporangiales</taxon>
        <taxon>Thermomonosporaceae</taxon>
        <taxon>Actinomadura</taxon>
    </lineage>
</organism>
<dbReference type="EMBL" id="VFPO01000001">
    <property type="protein sequence ID" value="TQM68834.1"/>
    <property type="molecule type" value="Genomic_DNA"/>
</dbReference>